<reference evidence="2 3" key="1">
    <citation type="submission" date="2018-06" db="EMBL/GenBank/DDBJ databases">
        <authorList>
            <consortium name="Pathogen Informatics"/>
            <person name="Doyle S."/>
        </authorList>
    </citation>
    <scope>NUCLEOTIDE SEQUENCE [LARGE SCALE GENOMIC DNA]</scope>
    <source>
        <strain evidence="2 3">NCTC5047</strain>
    </source>
</reference>
<dbReference type="EMBL" id="UGLH01000006">
    <property type="protein sequence ID" value="STT86127.1"/>
    <property type="molecule type" value="Genomic_DNA"/>
</dbReference>
<feature type="region of interest" description="Disordered" evidence="1">
    <location>
        <begin position="1"/>
        <end position="26"/>
    </location>
</feature>
<gene>
    <name evidence="2" type="ORF">NCTC5047_07222</name>
</gene>
<proteinExistence type="predicted"/>
<protein>
    <submittedName>
        <fullName evidence="2">Uncharacterized protein</fullName>
    </submittedName>
</protein>
<accession>A0A377XSC6</accession>
<evidence type="ECO:0000313" key="3">
    <source>
        <dbReference type="Proteomes" id="UP000254340"/>
    </source>
</evidence>
<evidence type="ECO:0000256" key="1">
    <source>
        <dbReference type="SAM" id="MobiDB-lite"/>
    </source>
</evidence>
<dbReference type="Proteomes" id="UP000254340">
    <property type="component" value="Unassembled WGS sequence"/>
</dbReference>
<name>A0A377XSC6_KLEPN</name>
<evidence type="ECO:0000313" key="2">
    <source>
        <dbReference type="EMBL" id="STT86127.1"/>
    </source>
</evidence>
<dbReference type="AlphaFoldDB" id="A0A377XSC6"/>
<organism evidence="2 3">
    <name type="scientific">Klebsiella pneumoniae</name>
    <dbReference type="NCBI Taxonomy" id="573"/>
    <lineage>
        <taxon>Bacteria</taxon>
        <taxon>Pseudomonadati</taxon>
        <taxon>Pseudomonadota</taxon>
        <taxon>Gammaproteobacteria</taxon>
        <taxon>Enterobacterales</taxon>
        <taxon>Enterobacteriaceae</taxon>
        <taxon>Klebsiella/Raoultella group</taxon>
        <taxon>Klebsiella</taxon>
        <taxon>Klebsiella pneumoniae complex</taxon>
    </lineage>
</organism>
<sequence>MHNSAKIALVTGGSRGLGTRDRRSAGTARRNVVLTYKTRSCRGERGGYTG</sequence>